<name>A0ABQ2LDY0_9PROT</name>
<organism evidence="2 3">
    <name type="scientific">Iodidimonas muriae</name>
    <dbReference type="NCBI Taxonomy" id="261467"/>
    <lineage>
        <taxon>Bacteria</taxon>
        <taxon>Pseudomonadati</taxon>
        <taxon>Pseudomonadota</taxon>
        <taxon>Alphaproteobacteria</taxon>
        <taxon>Iodidimonadales</taxon>
        <taxon>Iodidimonadaceae</taxon>
        <taxon>Iodidimonas</taxon>
    </lineage>
</organism>
<dbReference type="EMBL" id="BMOV01000003">
    <property type="protein sequence ID" value="GGO09743.1"/>
    <property type="molecule type" value="Genomic_DNA"/>
</dbReference>
<evidence type="ECO:0000313" key="3">
    <source>
        <dbReference type="Proteomes" id="UP000602381"/>
    </source>
</evidence>
<reference evidence="3" key="1">
    <citation type="journal article" date="2019" name="Int. J. Syst. Evol. Microbiol.">
        <title>The Global Catalogue of Microorganisms (GCM) 10K type strain sequencing project: providing services to taxonomists for standard genome sequencing and annotation.</title>
        <authorList>
            <consortium name="The Broad Institute Genomics Platform"/>
            <consortium name="The Broad Institute Genome Sequencing Center for Infectious Disease"/>
            <person name="Wu L."/>
            <person name="Ma J."/>
        </authorList>
    </citation>
    <scope>NUCLEOTIDE SEQUENCE [LARGE SCALE GENOMIC DNA]</scope>
    <source>
        <strain evidence="3">JCM 17843</strain>
    </source>
</reference>
<evidence type="ECO:0000313" key="2">
    <source>
        <dbReference type="EMBL" id="GGO09743.1"/>
    </source>
</evidence>
<keyword evidence="3" id="KW-1185">Reference proteome</keyword>
<accession>A0ABQ2LDY0</accession>
<evidence type="ECO:0008006" key="4">
    <source>
        <dbReference type="Google" id="ProtNLM"/>
    </source>
</evidence>
<gene>
    <name evidence="2" type="ORF">GCM10007972_11540</name>
</gene>
<sequence length="206" mass="22850">MSTWLEERGQRSQTAPVHVFQSVDRAYCDAMDMAMELRSFLSSARYAAHKSAQAEAETAYVVETMRMSVRIMHVIAWALARKAVAQGELSEKEACTAAYRLGDRETCLAQEDRSLSVLSPSTQDLSARSRGLYQRVLRLEAMMEDGCGGDGETPNALGSKGEGRTVVHAMWDEIARGERDEAPKSERQMRTKKSASGHMPDALFLI</sequence>
<dbReference type="InterPro" id="IPR010848">
    <property type="entry name" value="DUF1465"/>
</dbReference>
<protein>
    <recommendedName>
        <fullName evidence="4">DUF1465 family protein</fullName>
    </recommendedName>
</protein>
<comment type="caution">
    <text evidence="2">The sequence shown here is derived from an EMBL/GenBank/DDBJ whole genome shotgun (WGS) entry which is preliminary data.</text>
</comment>
<dbReference type="Proteomes" id="UP000602381">
    <property type="component" value="Unassembled WGS sequence"/>
</dbReference>
<feature type="compositionally biased region" description="Basic and acidic residues" evidence="1">
    <location>
        <begin position="177"/>
        <end position="189"/>
    </location>
</feature>
<dbReference type="InterPro" id="IPR038301">
    <property type="entry name" value="AraC-like_sf"/>
</dbReference>
<proteinExistence type="predicted"/>
<dbReference type="RefSeq" id="WP_150004969.1">
    <property type="nucleotide sequence ID" value="NZ_BMOV01000003.1"/>
</dbReference>
<feature type="region of interest" description="Disordered" evidence="1">
    <location>
        <begin position="177"/>
        <end position="200"/>
    </location>
</feature>
<dbReference type="Gene3D" id="1.10.8.930">
    <property type="entry name" value="Protein of unknown function DUF1465"/>
    <property type="match status" value="1"/>
</dbReference>
<evidence type="ECO:0000256" key="1">
    <source>
        <dbReference type="SAM" id="MobiDB-lite"/>
    </source>
</evidence>
<dbReference type="Pfam" id="PF07323">
    <property type="entry name" value="DUF1465"/>
    <property type="match status" value="1"/>
</dbReference>